<evidence type="ECO:0000256" key="3">
    <source>
        <dbReference type="SAM" id="Phobius"/>
    </source>
</evidence>
<feature type="transmembrane region" description="Helical" evidence="3">
    <location>
        <begin position="437"/>
        <end position="459"/>
    </location>
</feature>
<protein>
    <submittedName>
        <fullName evidence="4">Lj965 prophage putative minor tail protein</fullName>
    </submittedName>
</protein>
<feature type="region of interest" description="Disordered" evidence="2">
    <location>
        <begin position="126"/>
        <end position="168"/>
    </location>
</feature>
<feature type="coiled-coil region" evidence="1">
    <location>
        <begin position="213"/>
        <end position="348"/>
    </location>
</feature>
<dbReference type="eggNOG" id="COG3953">
    <property type="taxonomic scope" value="Bacteria"/>
</dbReference>
<dbReference type="RefSeq" id="WP_011161508.1">
    <property type="nucleotide sequence ID" value="NC_005362.1"/>
</dbReference>
<dbReference type="HOGENOM" id="CLU_243637_0_0_9"/>
<dbReference type="KEGG" id="ljo:LJ_0322"/>
<feature type="region of interest" description="Disordered" evidence="2">
    <location>
        <begin position="96"/>
        <end position="115"/>
    </location>
</feature>
<gene>
    <name evidence="4" type="ordered locus">LJ_0322</name>
</gene>
<feature type="compositionally biased region" description="Polar residues" evidence="2">
    <location>
        <begin position="126"/>
        <end position="139"/>
    </location>
</feature>
<reference evidence="4 5" key="1">
    <citation type="journal article" date="2004" name="Proc. Natl. Acad. Sci. U.S.A.">
        <title>The genome sequence of the probiotic intestinal bacterium Lactobacillus johnsonii NCC 533.</title>
        <authorList>
            <person name="Pridmore R.D."/>
            <person name="Berger B."/>
            <person name="Desiere F."/>
            <person name="Vilanova D."/>
            <person name="Barretto C."/>
            <person name="Pittet A.-C."/>
            <person name="Zwahlen M.-C."/>
            <person name="Rouvet M."/>
            <person name="Altermann E."/>
            <person name="Barrangou R."/>
            <person name="Mollet B."/>
            <person name="Mercenier A."/>
            <person name="Klaenhammer T."/>
            <person name="Arigoni F."/>
            <person name="Schell M.A."/>
        </authorList>
    </citation>
    <scope>NUCLEOTIDE SEQUENCE [LARGE SCALE GENOMIC DNA]</scope>
    <source>
        <strain evidence="5">CNCM I-1225 / La1 / NCC 533</strain>
    </source>
</reference>
<keyword evidence="3" id="KW-1133">Transmembrane helix</keyword>
<dbReference type="InterPro" id="IPR023346">
    <property type="entry name" value="Lysozyme-like_dom_sf"/>
</dbReference>
<evidence type="ECO:0000256" key="2">
    <source>
        <dbReference type="SAM" id="MobiDB-lite"/>
    </source>
</evidence>
<dbReference type="SUPFAM" id="SSF53955">
    <property type="entry name" value="Lysozyme-like"/>
    <property type="match status" value="1"/>
</dbReference>
<evidence type="ECO:0000313" key="5">
    <source>
        <dbReference type="Proteomes" id="UP000000581"/>
    </source>
</evidence>
<keyword evidence="3" id="KW-0472">Membrane</keyword>
<dbReference type="PATRIC" id="fig|257314.6.peg.339"/>
<feature type="compositionally biased region" description="Polar residues" evidence="2">
    <location>
        <begin position="149"/>
        <end position="168"/>
    </location>
</feature>
<keyword evidence="3" id="KW-0812">Transmembrane</keyword>
<name>Q65PT1_LACJO</name>
<keyword evidence="1" id="KW-0175">Coiled coil</keyword>
<accession>Q65PT1</accession>
<evidence type="ECO:0000256" key="1">
    <source>
        <dbReference type="SAM" id="Coils"/>
    </source>
</evidence>
<feature type="coiled-coil region" evidence="1">
    <location>
        <begin position="533"/>
        <end position="607"/>
    </location>
</feature>
<dbReference type="eggNOG" id="COG5283">
    <property type="taxonomic scope" value="Bacteria"/>
</dbReference>
<evidence type="ECO:0000313" key="4">
    <source>
        <dbReference type="EMBL" id="AAS08308.1"/>
    </source>
</evidence>
<feature type="compositionally biased region" description="Basic and acidic residues" evidence="2">
    <location>
        <begin position="59"/>
        <end position="74"/>
    </location>
</feature>
<dbReference type="Proteomes" id="UP000000581">
    <property type="component" value="Chromosome"/>
</dbReference>
<feature type="region of interest" description="Disordered" evidence="2">
    <location>
        <begin position="51"/>
        <end position="74"/>
    </location>
</feature>
<proteinExistence type="predicted"/>
<dbReference type="EMBL" id="AE017198">
    <property type="protein sequence ID" value="AAS08308.1"/>
    <property type="molecule type" value="Genomic_DNA"/>
</dbReference>
<dbReference type="eggNOG" id="COG1511">
    <property type="taxonomic scope" value="Bacteria"/>
</dbReference>
<organism evidence="4 5">
    <name type="scientific">Lactobacillus johnsonii (strain CNCM I-12250 / La1 / NCC 533)</name>
    <dbReference type="NCBI Taxonomy" id="257314"/>
    <lineage>
        <taxon>Bacteria</taxon>
        <taxon>Bacillati</taxon>
        <taxon>Bacillota</taxon>
        <taxon>Bacilli</taxon>
        <taxon>Lactobacillales</taxon>
        <taxon>Lactobacillaceae</taxon>
        <taxon>Lactobacillus</taxon>
    </lineage>
</organism>
<dbReference type="CDD" id="cd13402">
    <property type="entry name" value="LT_TF-like"/>
    <property type="match status" value="1"/>
</dbReference>
<sequence>MDLEELELRFRANYGDVIQKIDELTNLIVQKTGDMQYKMQNNLDKFQQSMNESTSRANENVKEEIHQRSEAEEAKQKLLEQTLNTQNEVTDKIVQGNKEQAESSKEAVNQSEKSLDSLTARLQEASNMQQRIAQQTSTAHDVIKDISRPKSQTQVKEPLKSTSQNDYSSFDNYQEKRIQSYMPKRPVDLGIDDEIQAEASRAKKEVDSLVTHINEKMEQARSMQRRIATLTANRDNLDMSKQGSKVKAMRLDDQIADAQIKMERYQTQAKALAQEMSQELDTVPNSLRRIEREMDQTEGKIERIRRSIAEMRDNDATLGRSSGTNKEIKNAEAEYRRLVARSNELAKAYTYVSARGDELRNSSSRINTELAEENRNVSNLGSKFSRLKNTISNVNSSLRRFGNSGNSSIRKAGSGVSVLSERLRGVRMAIRMLASQLIVFTLLYQGIMMLAQGMGAALMTNRQFASSFNAIKVNLLTAFYPIYSYVLPAINAFMSSLQKATAWIAQFTSALTGMSLSSARSGAHGLYDQVQAMNDTSKAASKANEAVKKQQQEQAKAVQRANQQIAQANRQGAAAVAAENERIKASNEQAKKAFEDTKKANEDLQASLMGFDELNVLDNSKNNNDNGSFEAQPLEKFTPQQKQDTPIFDDPGIDDGETGGNQGLDWNVPLVASQNAIDAANKVKKVLGEIFDPMKKAWDEKGQAVVDAAKYSWTEIRRLLGDVGNSFLHVWDNGTGQKVIENLLQLLADMLNVIGDISRAFAEAWEESGRGTKFIQTIFNSLNNVLETIHHIAQAFRDAWNTGDLGKRIFANLLDLATKLVGFVGDIAKSFDEAWQHGNAGTRLWQAWLNALNNILDTYKHIVTSIDEAWKHSNLGVSIWSHIIQIVTGVGNTIGNLAGQFDKAWQHGNVGTSIFKTLLGMVDDMLGSLGDMATYTANWAKKLDFTPLLQSIDNLLKAIRPVTKDVWDGLSWAYKNVLLPLARFTITKVIPEFLNALAAALKVVHSVIKAAEPVLEWFFDSFIKPLAKIAGFAIVEALKLLTKALEGLSDWIDHHQTAVKIMTATLLTLLGIKVAKATIAGIQSFTDTLKILAMLKFDKLKAAAKYADDLLGVAIEFAKHPITNIKELAKLSFENIKGGYNRIKDLWGEVNKGWQDSNLAKTDFLKSARSSIQSGEPMKLGQKLGTGLSGAMIAVTSGIDIYKGIKANNKEEKFADFGSGIGGAVGGAIGLWFGGPLGAAVGQQIGSLIGKWGGVGASKFGDGWSKYGKGKKPKDWVEAIGFKAHEILDNFTSWAKSVGRDINNNISKGKKDVQTASSNIHKWSTNFISGAKKDIKSWAQNIGSNIHKDVDKGKKLAKQAGDKVKEWSTSFISDAKKKVHDWSSQIGSNVNNSVENGQAMAKNAGTKIKNWTTDFRESASGLVRSWAERLGEHINNGSESSRSGATNAGNKISQWTRSFFGGANQSVSSWASGLGGHVNDGIGGAYNSAKNAGERLGSWVSSFRHDTSRKLGSWAGTLGSTIGNGITDGLHNISRAVRKVVNAIVKPVQNATDQVRKGINWVLGKLGGGSIGWGFFDWNSYANGTNSHPGGLALVNDQAGDTYRESYELPNGEQGLFPAERNLLTYLPAGTKVKTATDTANELAGMVPKYAGGIGNFNFDFSGIFSGISSALGNLNFGNIFDGVGNFVDGVMEELEKVTDDIAHPERLVNYIIDKFVTYDWSLGDASLKFAKGAVHQEKKGMMNWAKKVINQFGGATHQTGLGAEGWRSAVKKALRKNGLPATPAYVNAWVRQIQTESGGNEHAVQGGYTDINTLTGDLAKGLLQTISATFNAYKFPGHGNIFNGYDNMLAAINYAKHRYGSDMLAVIGHGHGYEDGGLIAKHGFYEISENDKPEMVVPLTNRELGMRRINEAIAFMNQNFGGGLQMPSSLSRRTAIDSSIYSDTQSNDSTSVQRGGFKEMSTELVNAIVQAIQMQNFNSNNGKPIDLHLSVKIGDESFGEHAIKGINTINQKNGRNMLNL</sequence>